<dbReference type="PANTHER" id="PTHR34293">
    <property type="entry name" value="HTH-TYPE TRANSCRIPTIONAL REGULATOR TRMBL2"/>
    <property type="match status" value="1"/>
</dbReference>
<organism evidence="2 3">
    <name type="scientific">Streptomyces bauhiniae</name>
    <dbReference type="NCBI Taxonomy" id="2340725"/>
    <lineage>
        <taxon>Bacteria</taxon>
        <taxon>Bacillati</taxon>
        <taxon>Actinomycetota</taxon>
        <taxon>Actinomycetes</taxon>
        <taxon>Kitasatosporales</taxon>
        <taxon>Streptomycetaceae</taxon>
        <taxon>Streptomyces</taxon>
    </lineage>
</organism>
<name>A0A7K3QYW7_9ACTN</name>
<protein>
    <submittedName>
        <fullName evidence="2">Helix-turn-helix transcriptional regulator</fullName>
    </submittedName>
</protein>
<comment type="caution">
    <text evidence="2">The sequence shown here is derived from an EMBL/GenBank/DDBJ whole genome shotgun (WGS) entry which is preliminary data.</text>
</comment>
<feature type="domain" description="HTH luxR-type" evidence="1">
    <location>
        <begin position="281"/>
        <end position="333"/>
    </location>
</feature>
<dbReference type="GO" id="GO:0003677">
    <property type="term" value="F:DNA binding"/>
    <property type="evidence" value="ECO:0007669"/>
    <property type="project" value="InterPro"/>
</dbReference>
<dbReference type="SMART" id="SM00421">
    <property type="entry name" value="HTH_LUXR"/>
    <property type="match status" value="1"/>
</dbReference>
<evidence type="ECO:0000313" key="2">
    <source>
        <dbReference type="EMBL" id="NEB95026.1"/>
    </source>
</evidence>
<dbReference type="RefSeq" id="WP_164193231.1">
    <property type="nucleotide sequence ID" value="NZ_JAAGMR010000286.1"/>
</dbReference>
<dbReference type="Pfam" id="PF00196">
    <property type="entry name" value="GerE"/>
    <property type="match status" value="1"/>
</dbReference>
<dbReference type="EMBL" id="JAAGMR010000286">
    <property type="protein sequence ID" value="NEB95026.1"/>
    <property type="molecule type" value="Genomic_DNA"/>
</dbReference>
<dbReference type="AlphaFoldDB" id="A0A7K3QYW7"/>
<dbReference type="PANTHER" id="PTHR34293:SF1">
    <property type="entry name" value="HTH-TYPE TRANSCRIPTIONAL REGULATOR TRMBL2"/>
    <property type="match status" value="1"/>
</dbReference>
<dbReference type="CDD" id="cd06170">
    <property type="entry name" value="LuxR_C_like"/>
    <property type="match status" value="1"/>
</dbReference>
<dbReference type="InterPro" id="IPR036388">
    <property type="entry name" value="WH-like_DNA-bd_sf"/>
</dbReference>
<proteinExistence type="predicted"/>
<reference evidence="2 3" key="1">
    <citation type="submission" date="2020-01" db="EMBL/GenBank/DDBJ databases">
        <title>Insect and environment-associated Actinomycetes.</title>
        <authorList>
            <person name="Currrie C."/>
            <person name="Chevrette M."/>
            <person name="Carlson C."/>
            <person name="Stubbendieck R."/>
            <person name="Wendt-Pienkowski E."/>
        </authorList>
    </citation>
    <scope>NUCLEOTIDE SEQUENCE [LARGE SCALE GENOMIC DNA]</scope>
    <source>
        <strain evidence="2 3">SID7754</strain>
    </source>
</reference>
<evidence type="ECO:0000313" key="3">
    <source>
        <dbReference type="Proteomes" id="UP000470520"/>
    </source>
</evidence>
<gene>
    <name evidence="2" type="ORF">G3I21_25650</name>
</gene>
<evidence type="ECO:0000259" key="1">
    <source>
        <dbReference type="SMART" id="SM00421"/>
    </source>
</evidence>
<dbReference type="Gene3D" id="1.10.10.10">
    <property type="entry name" value="Winged helix-like DNA-binding domain superfamily/Winged helix DNA-binding domain"/>
    <property type="match status" value="1"/>
</dbReference>
<dbReference type="InterPro" id="IPR016032">
    <property type="entry name" value="Sig_transdc_resp-reg_C-effctor"/>
</dbReference>
<dbReference type="InterPro" id="IPR051797">
    <property type="entry name" value="TrmB-like"/>
</dbReference>
<accession>A0A7K3QYW7</accession>
<dbReference type="SUPFAM" id="SSF46894">
    <property type="entry name" value="C-terminal effector domain of the bipartite response regulators"/>
    <property type="match status" value="1"/>
</dbReference>
<sequence length="352" mass="38788">MDHSGTQSADSAGRLAPESLAVYEWALRNGVLRDSDLTAGSIEPGLTDEKAAQARDNLLELGLLLSDGRSDGLIPVDPAIAEIAVRAPLEQEIRRRQSELVDIHTRLRPLAPLFTQYERTGRHADGVRFFGEAHEVRRELSLMTRLCAEEMVSIQPGGGRSPDTLRGIIDESLAMSARGVRLRTLYQHSARASLSTQGYVRAVSAAGAEIRTTAEAFDRIIIFDRETAFVPQQRVADQPQGASVVTDPTVVGFLYRMFENLWESGRPFDATQPGTPQPPEALRLTILRLMMSGLKDEAIAKRLGMATRTLRRHVKEVTDELGAESRFQAGYRAHQLGLRLGTEEDEEPVLGP</sequence>
<dbReference type="GO" id="GO:0006355">
    <property type="term" value="P:regulation of DNA-templated transcription"/>
    <property type="evidence" value="ECO:0007669"/>
    <property type="project" value="InterPro"/>
</dbReference>
<dbReference type="InterPro" id="IPR000792">
    <property type="entry name" value="Tscrpt_reg_LuxR_C"/>
</dbReference>
<dbReference type="Proteomes" id="UP000470520">
    <property type="component" value="Unassembled WGS sequence"/>
</dbReference>